<evidence type="ECO:0000256" key="1">
    <source>
        <dbReference type="SAM" id="MobiDB-lite"/>
    </source>
</evidence>
<proteinExistence type="predicted"/>
<reference evidence="2" key="1">
    <citation type="submission" date="2018-08" db="EMBL/GenBank/DDBJ databases">
        <title>Draft genome sequence of azole-resistant Aspergillus thermomutatus (Neosartorya pseudofischeri) strain HMR AF 39, isolated from a human nasal aspirate.</title>
        <authorList>
            <person name="Parent-Michaud M."/>
            <person name="Dufresne P.J."/>
            <person name="Fournier E."/>
            <person name="Martineau C."/>
            <person name="Moreira S."/>
            <person name="Perkins V."/>
            <person name="De Repentigny L."/>
            <person name="Dufresne S.F."/>
        </authorList>
    </citation>
    <scope>NUCLEOTIDE SEQUENCE [LARGE SCALE GENOMIC DNA]</scope>
    <source>
        <strain evidence="2">HMR AF 39</strain>
    </source>
</reference>
<dbReference type="VEuPathDB" id="FungiDB:CDV56_102391"/>
<organism evidence="2 3">
    <name type="scientific">Aspergillus thermomutatus</name>
    <name type="common">Neosartorya pseudofischeri</name>
    <dbReference type="NCBI Taxonomy" id="41047"/>
    <lineage>
        <taxon>Eukaryota</taxon>
        <taxon>Fungi</taxon>
        <taxon>Dikarya</taxon>
        <taxon>Ascomycota</taxon>
        <taxon>Pezizomycotina</taxon>
        <taxon>Eurotiomycetes</taxon>
        <taxon>Eurotiomycetidae</taxon>
        <taxon>Eurotiales</taxon>
        <taxon>Aspergillaceae</taxon>
        <taxon>Aspergillus</taxon>
        <taxon>Aspergillus subgen. Fumigati</taxon>
    </lineage>
</organism>
<dbReference type="RefSeq" id="XP_026613766.1">
    <property type="nucleotide sequence ID" value="XM_026756010.1"/>
</dbReference>
<dbReference type="AlphaFoldDB" id="A0A397GUE1"/>
<evidence type="ECO:0000313" key="3">
    <source>
        <dbReference type="Proteomes" id="UP000215305"/>
    </source>
</evidence>
<dbReference type="GeneID" id="38124365"/>
<keyword evidence="3" id="KW-1185">Reference proteome</keyword>
<evidence type="ECO:0000313" key="2">
    <source>
        <dbReference type="EMBL" id="RHZ53909.1"/>
    </source>
</evidence>
<gene>
    <name evidence="2" type="ORF">CDV56_102391</name>
</gene>
<comment type="caution">
    <text evidence="2">The sequence shown here is derived from an EMBL/GenBank/DDBJ whole genome shotgun (WGS) entry which is preliminary data.</text>
</comment>
<accession>A0A397GUE1</accession>
<dbReference type="EMBL" id="NKHU02000118">
    <property type="protein sequence ID" value="RHZ53909.1"/>
    <property type="molecule type" value="Genomic_DNA"/>
</dbReference>
<sequence>MYLPEVDQSSRYAADRANGPSKRAGYNASVPVAASWLPVAELSPEQMKRERQALRRNMLRAHSESTLGWHGCASWCGENHCWGVAG</sequence>
<dbReference type="Proteomes" id="UP000215305">
    <property type="component" value="Unassembled WGS sequence"/>
</dbReference>
<name>A0A397GUE1_ASPTH</name>
<protein>
    <submittedName>
        <fullName evidence="2">Uncharacterized protein</fullName>
    </submittedName>
</protein>
<feature type="region of interest" description="Disordered" evidence="1">
    <location>
        <begin position="1"/>
        <end position="24"/>
    </location>
</feature>